<evidence type="ECO:0000313" key="3">
    <source>
        <dbReference type="EMBL" id="KAF2029709.1"/>
    </source>
</evidence>
<comment type="caution">
    <text evidence="3">The sequence shown here is derived from an EMBL/GenBank/DDBJ whole genome shotgun (WGS) entry which is preliminary data.</text>
</comment>
<organism evidence="3 4">
    <name type="scientific">Setomelanomma holmii</name>
    <dbReference type="NCBI Taxonomy" id="210430"/>
    <lineage>
        <taxon>Eukaryota</taxon>
        <taxon>Fungi</taxon>
        <taxon>Dikarya</taxon>
        <taxon>Ascomycota</taxon>
        <taxon>Pezizomycotina</taxon>
        <taxon>Dothideomycetes</taxon>
        <taxon>Pleosporomycetidae</taxon>
        <taxon>Pleosporales</taxon>
        <taxon>Pleosporineae</taxon>
        <taxon>Phaeosphaeriaceae</taxon>
        <taxon>Setomelanomma</taxon>
    </lineage>
</organism>
<dbReference type="AlphaFoldDB" id="A0A9P4H9K7"/>
<name>A0A9P4H9K7_9PLEO</name>
<evidence type="ECO:0000313" key="4">
    <source>
        <dbReference type="Proteomes" id="UP000799777"/>
    </source>
</evidence>
<gene>
    <name evidence="3" type="ORF">EK21DRAFT_112579</name>
</gene>
<feature type="region of interest" description="Disordered" evidence="1">
    <location>
        <begin position="153"/>
        <end position="192"/>
    </location>
</feature>
<protein>
    <submittedName>
        <fullName evidence="3">Uncharacterized protein</fullName>
    </submittedName>
</protein>
<evidence type="ECO:0000256" key="2">
    <source>
        <dbReference type="SAM" id="Phobius"/>
    </source>
</evidence>
<sequence length="192" mass="22212">MKINNFEMFALLLASCLFGTIISTYYNANLVTDREMGLVLAFYVATLLTFFTRKSDKKAIISYLSRHNTEVEMKQNTDLQEAHRRHTNQLKREHGAELHRLHNALNFINGKFDRVHADYDWVLGQFQEQLRVNQEQEDRIKYLEDLRKQSGLSSPARLAPFSAPASQIEFADPTLRARRPLPQVAEGVESEE</sequence>
<accession>A0A9P4H9K7</accession>
<keyword evidence="2" id="KW-1133">Transmembrane helix</keyword>
<keyword evidence="4" id="KW-1185">Reference proteome</keyword>
<dbReference type="OrthoDB" id="3776590at2759"/>
<dbReference type="EMBL" id="ML978197">
    <property type="protein sequence ID" value="KAF2029709.1"/>
    <property type="molecule type" value="Genomic_DNA"/>
</dbReference>
<evidence type="ECO:0000256" key="1">
    <source>
        <dbReference type="SAM" id="MobiDB-lite"/>
    </source>
</evidence>
<keyword evidence="2" id="KW-0472">Membrane</keyword>
<dbReference type="Proteomes" id="UP000799777">
    <property type="component" value="Unassembled WGS sequence"/>
</dbReference>
<keyword evidence="2" id="KW-0812">Transmembrane</keyword>
<feature type="transmembrane region" description="Helical" evidence="2">
    <location>
        <begin position="34"/>
        <end position="52"/>
    </location>
</feature>
<reference evidence="3" key="1">
    <citation type="journal article" date="2020" name="Stud. Mycol.">
        <title>101 Dothideomycetes genomes: a test case for predicting lifestyles and emergence of pathogens.</title>
        <authorList>
            <person name="Haridas S."/>
            <person name="Albert R."/>
            <person name="Binder M."/>
            <person name="Bloem J."/>
            <person name="Labutti K."/>
            <person name="Salamov A."/>
            <person name="Andreopoulos B."/>
            <person name="Baker S."/>
            <person name="Barry K."/>
            <person name="Bills G."/>
            <person name="Bluhm B."/>
            <person name="Cannon C."/>
            <person name="Castanera R."/>
            <person name="Culley D."/>
            <person name="Daum C."/>
            <person name="Ezra D."/>
            <person name="Gonzalez J."/>
            <person name="Henrissat B."/>
            <person name="Kuo A."/>
            <person name="Liang C."/>
            <person name="Lipzen A."/>
            <person name="Lutzoni F."/>
            <person name="Magnuson J."/>
            <person name="Mondo S."/>
            <person name="Nolan M."/>
            <person name="Ohm R."/>
            <person name="Pangilinan J."/>
            <person name="Park H.-J."/>
            <person name="Ramirez L."/>
            <person name="Alfaro M."/>
            <person name="Sun H."/>
            <person name="Tritt A."/>
            <person name="Yoshinaga Y."/>
            <person name="Zwiers L.-H."/>
            <person name="Turgeon B."/>
            <person name="Goodwin S."/>
            <person name="Spatafora J."/>
            <person name="Crous P."/>
            <person name="Grigoriev I."/>
        </authorList>
    </citation>
    <scope>NUCLEOTIDE SEQUENCE</scope>
    <source>
        <strain evidence="3">CBS 110217</strain>
    </source>
</reference>
<proteinExistence type="predicted"/>